<keyword evidence="13" id="KW-1185">Reference proteome</keyword>
<dbReference type="Gene3D" id="3.40.640.10">
    <property type="entry name" value="Type I PLP-dependent aspartate aminotransferase-like (Major domain)"/>
    <property type="match status" value="1"/>
</dbReference>
<keyword evidence="7 9" id="KW-0456">Lyase</keyword>
<dbReference type="InterPro" id="IPR015424">
    <property type="entry name" value="PyrdxlP-dep_Trfase"/>
</dbReference>
<dbReference type="AlphaFoldDB" id="A0A1M7YUZ8"/>
<protein>
    <recommendedName>
        <fullName evidence="9">Tryptophanase</fullName>
        <ecNumber evidence="9">4.1.99.1</ecNumber>
    </recommendedName>
    <alternativeName>
        <fullName evidence="9">L-tryptophan indole-lyase</fullName>
        <shortName evidence="9">TNase</shortName>
    </alternativeName>
</protein>
<proteinExistence type="inferred from homology"/>
<dbReference type="PROSITE" id="PS00853">
    <property type="entry name" value="BETA_ELIM_LYASE"/>
    <property type="match status" value="1"/>
</dbReference>
<keyword evidence="5 9" id="KW-0663">Pyridoxal phosphate</keyword>
<evidence type="ECO:0000256" key="3">
    <source>
        <dbReference type="ARBA" id="ARBA00009721"/>
    </source>
</evidence>
<dbReference type="InterPro" id="IPR018176">
    <property type="entry name" value="Tryptophanase_CS"/>
</dbReference>
<dbReference type="EC" id="4.1.99.1" evidence="9"/>
<dbReference type="Proteomes" id="UP000184600">
    <property type="component" value="Unassembled WGS sequence"/>
</dbReference>
<evidence type="ECO:0000256" key="2">
    <source>
        <dbReference type="ARBA" id="ARBA00004662"/>
    </source>
</evidence>
<evidence type="ECO:0000256" key="1">
    <source>
        <dbReference type="ARBA" id="ARBA00001933"/>
    </source>
</evidence>
<dbReference type="PANTHER" id="PTHR32325">
    <property type="entry name" value="BETA-ELIMINATING LYASE-LIKE PROTEIN-RELATED"/>
    <property type="match status" value="1"/>
</dbReference>
<dbReference type="Gene3D" id="3.90.1150.10">
    <property type="entry name" value="Aspartate Aminotransferase, domain 1"/>
    <property type="match status" value="1"/>
</dbReference>
<evidence type="ECO:0000256" key="9">
    <source>
        <dbReference type="HAMAP-Rule" id="MF_00544"/>
    </source>
</evidence>
<dbReference type="SUPFAM" id="SSF53383">
    <property type="entry name" value="PLP-dependent transferases"/>
    <property type="match status" value="1"/>
</dbReference>
<dbReference type="Pfam" id="PF01212">
    <property type="entry name" value="Beta_elim_lyase"/>
    <property type="match status" value="1"/>
</dbReference>
<sequence>MENFKHLPEPFRIRVVEPVKRTTRKHREQAIVKAGMNPFLLDSEDVFIDLLTDSGTGSITQNMQAAMLRGDEAYSGSRSFYALADAVKDIFGYTLTIPTHQGRGAEQIYIPVLIKKREKEKGLDRSRMVALSNYFFDTTQGHTQINGCQIRNVYVRDAFDTAVNADFKGNFDTDQLETAILQAGAENVPYIVSTITCNSAGGQPVSIANMKAVYAIARKYDIPVIMDSARFAENAYFIQQREPGYQDRSIESITREMYQYADGLAMSAKKDAMVQMGGLLCFKDESMADVFQECRTLCVVQEGFPTYGGLEGGAMERLAVGLYDGMRQDWLAYRISQVQYLVNGLEALGICCQQAGGHAAFVDAGKLLPHIPASQFPAHALACELYKVAGIRAVEIGSLLLGRDPQTGEQLPCPAELLRLTIPRATYTQTHMDFIIEAFEQVKANAGKINGLTFTYEPEVLRHFTARMKETETVHR</sequence>
<evidence type="ECO:0000256" key="6">
    <source>
        <dbReference type="ARBA" id="ARBA00023079"/>
    </source>
</evidence>
<dbReference type="InterPro" id="IPR011166">
    <property type="entry name" value="Beta-eliminating_lyase"/>
</dbReference>
<evidence type="ECO:0000259" key="11">
    <source>
        <dbReference type="Pfam" id="PF01212"/>
    </source>
</evidence>
<dbReference type="InterPro" id="IPR001597">
    <property type="entry name" value="ArAA_b-elim_lyase/Thr_aldolase"/>
</dbReference>
<accession>A0A1M7YUZ8</accession>
<dbReference type="PANTHER" id="PTHR32325:SF4">
    <property type="entry name" value="TRYPTOPHANASE"/>
    <property type="match status" value="1"/>
</dbReference>
<evidence type="ECO:0000256" key="8">
    <source>
        <dbReference type="ARBA" id="ARBA00047962"/>
    </source>
</evidence>
<evidence type="ECO:0000313" key="13">
    <source>
        <dbReference type="Proteomes" id="UP000184600"/>
    </source>
</evidence>
<evidence type="ECO:0000256" key="4">
    <source>
        <dbReference type="ARBA" id="ARBA00011881"/>
    </source>
</evidence>
<dbReference type="InterPro" id="IPR015421">
    <property type="entry name" value="PyrdxlP-dep_Trfase_major"/>
</dbReference>
<organism evidence="12 13">
    <name type="scientific">Vibrio quintilis</name>
    <dbReference type="NCBI Taxonomy" id="1117707"/>
    <lineage>
        <taxon>Bacteria</taxon>
        <taxon>Pseudomonadati</taxon>
        <taxon>Pseudomonadota</taxon>
        <taxon>Gammaproteobacteria</taxon>
        <taxon>Vibrionales</taxon>
        <taxon>Vibrionaceae</taxon>
        <taxon>Vibrio</taxon>
    </lineage>
</organism>
<keyword evidence="6 9" id="KW-0823">Tryptophan catabolism</keyword>
<dbReference type="UniPathway" id="UPA00332">
    <property type="reaction ID" value="UER00452"/>
</dbReference>
<dbReference type="RefSeq" id="WP_073582554.1">
    <property type="nucleotide sequence ID" value="NZ_AP024897.1"/>
</dbReference>
<dbReference type="EMBL" id="FRFG01000026">
    <property type="protein sequence ID" value="SHO56507.1"/>
    <property type="molecule type" value="Genomic_DNA"/>
</dbReference>
<dbReference type="GO" id="GO:0009034">
    <property type="term" value="F:tryptophanase activity"/>
    <property type="evidence" value="ECO:0007669"/>
    <property type="project" value="UniProtKB-UniRule"/>
</dbReference>
<dbReference type="InterPro" id="IPR015422">
    <property type="entry name" value="PyrdxlP-dep_Trfase_small"/>
</dbReference>
<comment type="similarity">
    <text evidence="3 9">Belongs to the beta-eliminating lyase family.</text>
</comment>
<evidence type="ECO:0000256" key="7">
    <source>
        <dbReference type="ARBA" id="ARBA00023239"/>
    </source>
</evidence>
<dbReference type="NCBIfam" id="NF009709">
    <property type="entry name" value="PRK13238.1"/>
    <property type="match status" value="1"/>
</dbReference>
<dbReference type="STRING" id="1117707.VQ7734_02276"/>
<comment type="subunit">
    <text evidence="4 9">Homotetramer.</text>
</comment>
<name>A0A1M7YUZ8_9VIBR</name>
<evidence type="ECO:0000313" key="12">
    <source>
        <dbReference type="EMBL" id="SHO56507.1"/>
    </source>
</evidence>
<comment type="catalytic activity">
    <reaction evidence="8 9">
        <text>L-tryptophan + H2O = indole + pyruvate + NH4(+)</text>
        <dbReference type="Rhea" id="RHEA:19553"/>
        <dbReference type="ChEBI" id="CHEBI:15361"/>
        <dbReference type="ChEBI" id="CHEBI:15377"/>
        <dbReference type="ChEBI" id="CHEBI:16881"/>
        <dbReference type="ChEBI" id="CHEBI:28938"/>
        <dbReference type="ChEBI" id="CHEBI:57912"/>
        <dbReference type="EC" id="4.1.99.1"/>
    </reaction>
</comment>
<dbReference type="NCBIfam" id="TIGR02617">
    <property type="entry name" value="tnaA_trp_ase"/>
    <property type="match status" value="1"/>
</dbReference>
<reference evidence="13" key="1">
    <citation type="submission" date="2016-12" db="EMBL/GenBank/DDBJ databases">
        <authorList>
            <person name="Rodrigo-Torres L."/>
            <person name="Arahal R.D."/>
            <person name="Lucena T."/>
        </authorList>
    </citation>
    <scope>NUCLEOTIDE SEQUENCE [LARGE SCALE GENOMIC DNA]</scope>
</reference>
<evidence type="ECO:0000256" key="10">
    <source>
        <dbReference type="PIRSR" id="PIRSR611166-50"/>
    </source>
</evidence>
<gene>
    <name evidence="9 12" type="primary">tnaA</name>
    <name evidence="12" type="ORF">VQ7734_02276</name>
</gene>
<dbReference type="OrthoDB" id="9764079at2"/>
<dbReference type="InterPro" id="IPR013440">
    <property type="entry name" value="TNase"/>
</dbReference>
<dbReference type="PIRSF" id="PIRSF001386">
    <property type="entry name" value="Trpase"/>
    <property type="match status" value="1"/>
</dbReference>
<feature type="modified residue" description="N6-(pyridoxal phosphate)lysine" evidence="9 10">
    <location>
        <position position="270"/>
    </location>
</feature>
<comment type="pathway">
    <text evidence="2 9">Amino-acid degradation; L-tryptophan degradation via pyruvate pathway; indole and pyruvate from L-tryptophan: step 1/1.</text>
</comment>
<dbReference type="HAMAP" id="MF_00544">
    <property type="entry name" value="Tryptophanase"/>
    <property type="match status" value="1"/>
</dbReference>
<feature type="domain" description="Aromatic amino acid beta-eliminating lyase/threonine aldolase" evidence="11">
    <location>
        <begin position="49"/>
        <end position="436"/>
    </location>
</feature>
<comment type="cofactor">
    <cofactor evidence="1 9 10">
        <name>pyridoxal 5'-phosphate</name>
        <dbReference type="ChEBI" id="CHEBI:597326"/>
    </cofactor>
</comment>
<evidence type="ECO:0000256" key="5">
    <source>
        <dbReference type="ARBA" id="ARBA00022898"/>
    </source>
</evidence>